<evidence type="ECO:0000313" key="3">
    <source>
        <dbReference type="Proteomes" id="UP000028682"/>
    </source>
</evidence>
<protein>
    <submittedName>
        <fullName evidence="2">Uncharacterized protein</fullName>
    </submittedName>
</protein>
<proteinExistence type="predicted"/>
<organism evidence="2 3">
    <name type="scientific">Streptomyces lividans TK24</name>
    <dbReference type="NCBI Taxonomy" id="457428"/>
    <lineage>
        <taxon>Bacteria</taxon>
        <taxon>Bacillati</taxon>
        <taxon>Actinomycetota</taxon>
        <taxon>Actinomycetes</taxon>
        <taxon>Kitasatosporales</taxon>
        <taxon>Streptomycetaceae</taxon>
        <taxon>Streptomyces</taxon>
    </lineage>
</organism>
<accession>A0ABM5QVR6</accession>
<feature type="region of interest" description="Disordered" evidence="1">
    <location>
        <begin position="1"/>
        <end position="36"/>
    </location>
</feature>
<evidence type="ECO:0000256" key="1">
    <source>
        <dbReference type="SAM" id="MobiDB-lite"/>
    </source>
</evidence>
<evidence type="ECO:0000313" key="2">
    <source>
        <dbReference type="EMBL" id="AIJ11821.1"/>
    </source>
</evidence>
<name>A0ABM5QVR6_STRLI</name>
<dbReference type="Proteomes" id="UP000028682">
    <property type="component" value="Chromosome"/>
</dbReference>
<keyword evidence="3" id="KW-1185">Reference proteome</keyword>
<sequence length="131" mass="14720">MQDRAGELRVARVDHDGVPVPTGQDDPAARTEDPSRRRHRAFRFLEYVEDRVRAVASHASLGEGQFLRSRLPELALRPPLPGRRRGAPVENRGGRGLLEPIEGGLDREYDDVTQCPDHRRRITGRIGSEVP</sequence>
<feature type="compositionally biased region" description="Basic and acidic residues" evidence="1">
    <location>
        <begin position="1"/>
        <end position="17"/>
    </location>
</feature>
<feature type="region of interest" description="Disordered" evidence="1">
    <location>
        <begin position="78"/>
        <end position="131"/>
    </location>
</feature>
<dbReference type="EMBL" id="CP009124">
    <property type="protein sequence ID" value="AIJ11821.1"/>
    <property type="molecule type" value="Genomic_DNA"/>
</dbReference>
<gene>
    <name evidence="2" type="ORF">SLIV_03990</name>
</gene>
<reference evidence="3" key="1">
    <citation type="submission" date="2014-08" db="EMBL/GenBank/DDBJ databases">
        <title>Complete genome sequence of Streptomyces lividans TK24.</title>
        <authorList>
            <consortium name="StrepSynth"/>
            <person name="Ruckert C."/>
            <person name="Fridjonson O.H."/>
            <person name="Lambert C."/>
            <person name="van Wezel G.P."/>
            <person name="Bernaerts K."/>
            <person name="Anne J."/>
            <person name="Economou A."/>
            <person name="Kalinowski J."/>
        </authorList>
    </citation>
    <scope>NUCLEOTIDE SEQUENCE [LARGE SCALE GENOMIC DNA]</scope>
    <source>
        <strain evidence="3">TK24</strain>
    </source>
</reference>